<accession>X1M8L8</accession>
<feature type="non-terminal residue" evidence="1">
    <location>
        <position position="1"/>
    </location>
</feature>
<protein>
    <submittedName>
        <fullName evidence="1">Uncharacterized protein</fullName>
    </submittedName>
</protein>
<sequence length="264" mass="28476">NPKLATKATPEAISNIATGVYDILRAGPAFQKVVGAKYGLTGFPAGISRYSDIAAKSYVRWALEFAMPAKSDMAVKVLTDIGFSREAIARMSVKVASDSLITKLGVVEALSSLIEVYEPGEIAKITTELTKEVAPAVTELAKEVTPVVAGVAKPEIPEVTIPKAEVAKPVAEVGAEVAPTKLRSTIMAWGKQRGLSQIQLNEIFKKVVGQGETGRQLPYHLTRMTPEQLRETLAKVKVARPRRIRGKVVITEKTESKIQSLKSN</sequence>
<name>X1M8L8_9ZZZZ</name>
<organism evidence="1">
    <name type="scientific">marine sediment metagenome</name>
    <dbReference type="NCBI Taxonomy" id="412755"/>
    <lineage>
        <taxon>unclassified sequences</taxon>
        <taxon>metagenomes</taxon>
        <taxon>ecological metagenomes</taxon>
    </lineage>
</organism>
<comment type="caution">
    <text evidence="1">The sequence shown here is derived from an EMBL/GenBank/DDBJ whole genome shotgun (WGS) entry which is preliminary data.</text>
</comment>
<gene>
    <name evidence="1" type="ORF">S06H3_20937</name>
</gene>
<dbReference type="AlphaFoldDB" id="X1M8L8"/>
<feature type="non-terminal residue" evidence="1">
    <location>
        <position position="264"/>
    </location>
</feature>
<proteinExistence type="predicted"/>
<reference evidence="1" key="1">
    <citation type="journal article" date="2014" name="Front. Microbiol.">
        <title>High frequency of phylogenetically diverse reductive dehalogenase-homologous genes in deep subseafloor sedimentary metagenomes.</title>
        <authorList>
            <person name="Kawai M."/>
            <person name="Futagami T."/>
            <person name="Toyoda A."/>
            <person name="Takaki Y."/>
            <person name="Nishi S."/>
            <person name="Hori S."/>
            <person name="Arai W."/>
            <person name="Tsubouchi T."/>
            <person name="Morono Y."/>
            <person name="Uchiyama I."/>
            <person name="Ito T."/>
            <person name="Fujiyama A."/>
            <person name="Inagaki F."/>
            <person name="Takami H."/>
        </authorList>
    </citation>
    <scope>NUCLEOTIDE SEQUENCE</scope>
    <source>
        <strain evidence="1">Expedition CK06-06</strain>
    </source>
</reference>
<dbReference type="EMBL" id="BARV01010913">
    <property type="protein sequence ID" value="GAI02709.1"/>
    <property type="molecule type" value="Genomic_DNA"/>
</dbReference>
<evidence type="ECO:0000313" key="1">
    <source>
        <dbReference type="EMBL" id="GAI02709.1"/>
    </source>
</evidence>